<feature type="domain" description="Ribosome recycling factor" evidence="6">
    <location>
        <begin position="25"/>
        <end position="188"/>
    </location>
</feature>
<evidence type="ECO:0000256" key="5">
    <source>
        <dbReference type="HAMAP-Rule" id="MF_00040"/>
    </source>
</evidence>
<organism evidence="7 8">
    <name type="scientific">Candidatus Borkfalkia faecipullorum</name>
    <dbReference type="NCBI Taxonomy" id="2838510"/>
    <lineage>
        <taxon>Bacteria</taxon>
        <taxon>Bacillati</taxon>
        <taxon>Bacillota</taxon>
        <taxon>Clostridia</taxon>
        <taxon>Christensenellales</taxon>
        <taxon>Christensenellaceae</taxon>
        <taxon>Candidatus Borkfalkia</taxon>
    </lineage>
</organism>
<name>A0A9D1V964_9FIRM</name>
<keyword evidence="3 5" id="KW-0963">Cytoplasm</keyword>
<evidence type="ECO:0000256" key="4">
    <source>
        <dbReference type="ARBA" id="ARBA00022917"/>
    </source>
</evidence>
<dbReference type="GO" id="GO:0043023">
    <property type="term" value="F:ribosomal large subunit binding"/>
    <property type="evidence" value="ECO:0007669"/>
    <property type="project" value="TreeGrafter"/>
</dbReference>
<dbReference type="SUPFAM" id="SSF55194">
    <property type="entry name" value="Ribosome recycling factor, RRF"/>
    <property type="match status" value="1"/>
</dbReference>
<evidence type="ECO:0000256" key="2">
    <source>
        <dbReference type="ARBA" id="ARBA00005912"/>
    </source>
</evidence>
<dbReference type="Gene3D" id="3.30.1360.40">
    <property type="match status" value="1"/>
</dbReference>
<dbReference type="GO" id="GO:0005737">
    <property type="term" value="C:cytoplasm"/>
    <property type="evidence" value="ECO:0007669"/>
    <property type="project" value="UniProtKB-SubCell"/>
</dbReference>
<dbReference type="InterPro" id="IPR023584">
    <property type="entry name" value="Ribosome_recyc_fac_dom"/>
</dbReference>
<keyword evidence="4 5" id="KW-0648">Protein biosynthesis</keyword>
<evidence type="ECO:0000259" key="6">
    <source>
        <dbReference type="Pfam" id="PF01765"/>
    </source>
</evidence>
<dbReference type="GO" id="GO:0006415">
    <property type="term" value="P:translational termination"/>
    <property type="evidence" value="ECO:0007669"/>
    <property type="project" value="UniProtKB-UniRule"/>
</dbReference>
<dbReference type="FunFam" id="3.30.1360.40:FF:000001">
    <property type="entry name" value="Ribosome-recycling factor"/>
    <property type="match status" value="1"/>
</dbReference>
<evidence type="ECO:0000313" key="8">
    <source>
        <dbReference type="Proteomes" id="UP000824204"/>
    </source>
</evidence>
<proteinExistence type="inferred from homology"/>
<reference evidence="7" key="2">
    <citation type="submission" date="2021-04" db="EMBL/GenBank/DDBJ databases">
        <authorList>
            <person name="Gilroy R."/>
        </authorList>
    </citation>
    <scope>NUCLEOTIDE SEQUENCE</scope>
    <source>
        <strain evidence="7">811</strain>
    </source>
</reference>
<evidence type="ECO:0000256" key="3">
    <source>
        <dbReference type="ARBA" id="ARBA00022490"/>
    </source>
</evidence>
<dbReference type="EMBL" id="DXFX01000098">
    <property type="protein sequence ID" value="HIX08308.1"/>
    <property type="molecule type" value="Genomic_DNA"/>
</dbReference>
<gene>
    <name evidence="5 7" type="primary">frr</name>
    <name evidence="7" type="ORF">H9741_07555</name>
</gene>
<comment type="caution">
    <text evidence="7">The sequence shown here is derived from an EMBL/GenBank/DDBJ whole genome shotgun (WGS) entry which is preliminary data.</text>
</comment>
<dbReference type="PANTHER" id="PTHR20982:SF3">
    <property type="entry name" value="MITOCHONDRIAL RIBOSOME RECYCLING FACTOR PSEUDO 1"/>
    <property type="match status" value="1"/>
</dbReference>
<dbReference type="Proteomes" id="UP000824204">
    <property type="component" value="Unassembled WGS sequence"/>
</dbReference>
<reference evidence="7" key="1">
    <citation type="journal article" date="2021" name="PeerJ">
        <title>Extensive microbial diversity within the chicken gut microbiome revealed by metagenomics and culture.</title>
        <authorList>
            <person name="Gilroy R."/>
            <person name="Ravi A."/>
            <person name="Getino M."/>
            <person name="Pursley I."/>
            <person name="Horton D.L."/>
            <person name="Alikhan N.F."/>
            <person name="Baker D."/>
            <person name="Gharbi K."/>
            <person name="Hall N."/>
            <person name="Watson M."/>
            <person name="Adriaenssens E.M."/>
            <person name="Foster-Nyarko E."/>
            <person name="Jarju S."/>
            <person name="Secka A."/>
            <person name="Antonio M."/>
            <person name="Oren A."/>
            <person name="Chaudhuri R.R."/>
            <person name="La Ragione R."/>
            <person name="Hildebrand F."/>
            <person name="Pallen M.J."/>
        </authorList>
    </citation>
    <scope>NUCLEOTIDE SEQUENCE</scope>
    <source>
        <strain evidence="7">811</strain>
    </source>
</reference>
<dbReference type="AlphaFoldDB" id="A0A9D1V964"/>
<dbReference type="InterPro" id="IPR036191">
    <property type="entry name" value="RRF_sf"/>
</dbReference>
<dbReference type="Pfam" id="PF01765">
    <property type="entry name" value="RRF"/>
    <property type="match status" value="1"/>
</dbReference>
<accession>A0A9D1V964</accession>
<dbReference type="InterPro" id="IPR002661">
    <property type="entry name" value="Ribosome_recyc_fac"/>
</dbReference>
<dbReference type="NCBIfam" id="TIGR00496">
    <property type="entry name" value="frr"/>
    <property type="match status" value="1"/>
</dbReference>
<dbReference type="HAMAP" id="MF_00040">
    <property type="entry name" value="RRF"/>
    <property type="match status" value="1"/>
</dbReference>
<comment type="subcellular location">
    <subcellularLocation>
        <location evidence="1 5">Cytoplasm</location>
    </subcellularLocation>
</comment>
<dbReference type="CDD" id="cd00520">
    <property type="entry name" value="RRF"/>
    <property type="match status" value="1"/>
</dbReference>
<evidence type="ECO:0000256" key="1">
    <source>
        <dbReference type="ARBA" id="ARBA00004496"/>
    </source>
</evidence>
<dbReference type="FunFam" id="1.10.132.20:FF:000001">
    <property type="entry name" value="Ribosome-recycling factor"/>
    <property type="match status" value="1"/>
</dbReference>
<comment type="similarity">
    <text evidence="2 5">Belongs to the RRF family.</text>
</comment>
<comment type="function">
    <text evidence="5">Responsible for the release of ribosomes from messenger RNA at the termination of protein biosynthesis. May increase the efficiency of translation by recycling ribosomes from one round of translation to another.</text>
</comment>
<sequence>MVDNEKVEELLFTLEDKLDKTVSVLREAFANIRAGRANPHILDKIQVDYYGQMTPINQVGNISVQDAKCLVISPWDTSLLKGIEKAILASNIGLNPTNDGKVIRLIFPDLTEERRRDIAKQIKALSEDAKVAARNVRRDVMDALKKMKTAKEISEDECSSLEKDVEKTVSKSIELIDKHTSEKEKEIMSV</sequence>
<evidence type="ECO:0000313" key="7">
    <source>
        <dbReference type="EMBL" id="HIX08308.1"/>
    </source>
</evidence>
<dbReference type="Gene3D" id="1.10.132.20">
    <property type="entry name" value="Ribosome-recycling factor"/>
    <property type="match status" value="1"/>
</dbReference>
<dbReference type="PANTHER" id="PTHR20982">
    <property type="entry name" value="RIBOSOME RECYCLING FACTOR"/>
    <property type="match status" value="1"/>
</dbReference>
<protein>
    <recommendedName>
        <fullName evidence="5">Ribosome-recycling factor</fullName>
        <shortName evidence="5">RRF</shortName>
    </recommendedName>
    <alternativeName>
        <fullName evidence="5">Ribosome-releasing factor</fullName>
    </alternativeName>
</protein>